<dbReference type="InterPro" id="IPR013912">
    <property type="entry name" value="Adenylate_cyclase-assoc_CAP_C"/>
</dbReference>
<dbReference type="InterPro" id="IPR006599">
    <property type="entry name" value="CARP_motif"/>
</dbReference>
<dbReference type="Gene3D" id="3.60.21.70">
    <property type="entry name" value="PhoD-like phosphatase"/>
    <property type="match status" value="1"/>
</dbReference>
<dbReference type="Pfam" id="PF19050">
    <property type="entry name" value="PhoD_2"/>
    <property type="match status" value="2"/>
</dbReference>
<organism evidence="6 7">
    <name type="scientific">Mycena venus</name>
    <dbReference type="NCBI Taxonomy" id="2733690"/>
    <lineage>
        <taxon>Eukaryota</taxon>
        <taxon>Fungi</taxon>
        <taxon>Dikarya</taxon>
        <taxon>Basidiomycota</taxon>
        <taxon>Agaricomycotina</taxon>
        <taxon>Agaricomycetes</taxon>
        <taxon>Agaricomycetidae</taxon>
        <taxon>Agaricales</taxon>
        <taxon>Marasmiineae</taxon>
        <taxon>Mycenaceae</taxon>
        <taxon>Mycena</taxon>
    </lineage>
</organism>
<dbReference type="InterPro" id="IPR036223">
    <property type="entry name" value="CAP_C_sf"/>
</dbReference>
<dbReference type="Gene3D" id="2.160.20.70">
    <property type="match status" value="1"/>
</dbReference>
<proteinExistence type="inferred from homology"/>
<name>A0A8H6XD83_9AGAR</name>
<dbReference type="Pfam" id="PF01213">
    <property type="entry name" value="CAP_N-CM"/>
    <property type="match status" value="1"/>
</dbReference>
<dbReference type="GO" id="GO:0007010">
    <property type="term" value="P:cytoskeleton organization"/>
    <property type="evidence" value="ECO:0007669"/>
    <property type="project" value="InterPro"/>
</dbReference>
<dbReference type="InterPro" id="IPR053950">
    <property type="entry name" value="CAP_N"/>
</dbReference>
<feature type="region of interest" description="Disordered" evidence="4">
    <location>
        <begin position="628"/>
        <end position="654"/>
    </location>
</feature>
<dbReference type="InterPro" id="IPR013992">
    <property type="entry name" value="Adenylate_cyclase-assoc_CAP_N"/>
</dbReference>
<keyword evidence="7" id="KW-1185">Reference proteome</keyword>
<dbReference type="Pfam" id="PF08603">
    <property type="entry name" value="CAP_C"/>
    <property type="match status" value="1"/>
</dbReference>
<dbReference type="Proteomes" id="UP000620124">
    <property type="component" value="Unassembled WGS sequence"/>
</dbReference>
<protein>
    <recommendedName>
        <fullName evidence="3">Adenylyl cyclase-associated protein</fullName>
    </recommendedName>
</protein>
<dbReference type="PROSITE" id="PS51329">
    <property type="entry name" value="C_CAP_COFACTOR_C"/>
    <property type="match status" value="1"/>
</dbReference>
<evidence type="ECO:0000313" key="6">
    <source>
        <dbReference type="EMBL" id="KAF7338422.1"/>
    </source>
</evidence>
<dbReference type="InterPro" id="IPR018946">
    <property type="entry name" value="PhoD-like_MPP"/>
</dbReference>
<comment type="function">
    <text evidence="2">The N-terminal domain binds to adenylyl cyclase, thereby enabling adenylyl cyclase to be activated by upstream regulatory signals, such as Ras. The C-terminal domain is required for normal cellular morphology and growth control.</text>
</comment>
<feature type="compositionally biased region" description="Pro residues" evidence="4">
    <location>
        <begin position="256"/>
        <end position="267"/>
    </location>
</feature>
<dbReference type="InterPro" id="IPR038607">
    <property type="entry name" value="PhoD-like_sf"/>
</dbReference>
<evidence type="ECO:0000259" key="5">
    <source>
        <dbReference type="PROSITE" id="PS51329"/>
    </source>
</evidence>
<dbReference type="OrthoDB" id="2419400at2759"/>
<feature type="region of interest" description="Disordered" evidence="4">
    <location>
        <begin position="250"/>
        <end position="272"/>
    </location>
</feature>
<gene>
    <name evidence="6" type="ORF">MVEN_02068000</name>
</gene>
<dbReference type="SMART" id="SM00673">
    <property type="entry name" value="CARP"/>
    <property type="match status" value="2"/>
</dbReference>
<feature type="region of interest" description="Disordered" evidence="4">
    <location>
        <begin position="301"/>
        <end position="325"/>
    </location>
</feature>
<dbReference type="InterPro" id="IPR043904">
    <property type="entry name" value="PhoD_2-like"/>
</dbReference>
<dbReference type="SUPFAM" id="SSF101278">
    <property type="entry name" value="N-terminal domain of adenylylcyclase associated protein, CAP"/>
    <property type="match status" value="1"/>
</dbReference>
<evidence type="ECO:0000313" key="7">
    <source>
        <dbReference type="Proteomes" id="UP000620124"/>
    </source>
</evidence>
<evidence type="ECO:0000256" key="1">
    <source>
        <dbReference type="ARBA" id="ARBA00007659"/>
    </source>
</evidence>
<reference evidence="6" key="1">
    <citation type="submission" date="2020-05" db="EMBL/GenBank/DDBJ databases">
        <title>Mycena genomes resolve the evolution of fungal bioluminescence.</title>
        <authorList>
            <person name="Tsai I.J."/>
        </authorList>
    </citation>
    <scope>NUCLEOTIDE SEQUENCE</scope>
    <source>
        <strain evidence="6">CCC161011</strain>
    </source>
</reference>
<dbReference type="FunFam" id="1.25.40.330:FF:000001">
    <property type="entry name" value="Adenylyl cyclase-associated protein"/>
    <property type="match status" value="1"/>
</dbReference>
<evidence type="ECO:0000256" key="3">
    <source>
        <dbReference type="ARBA" id="ARBA00072052"/>
    </source>
</evidence>
<dbReference type="PANTHER" id="PTHR46689:SF1">
    <property type="entry name" value="PHOD-LIKE PHOSPHATASE DOMAIN-CONTAINING PROTEIN"/>
    <property type="match status" value="1"/>
</dbReference>
<feature type="domain" description="C-CAP/cofactor C-like" evidence="5">
    <location>
        <begin position="324"/>
        <end position="462"/>
    </location>
</feature>
<feature type="compositionally biased region" description="Pro residues" evidence="4">
    <location>
        <begin position="47"/>
        <end position="62"/>
    </location>
</feature>
<dbReference type="Gene3D" id="1.25.40.330">
    <property type="entry name" value="Adenylate cyclase-associated CAP, N-terminal domain"/>
    <property type="match status" value="1"/>
</dbReference>
<dbReference type="InterPro" id="IPR036222">
    <property type="entry name" value="CAP_N_sf"/>
</dbReference>
<dbReference type="EMBL" id="JACAZI010000021">
    <property type="protein sequence ID" value="KAF7338422.1"/>
    <property type="molecule type" value="Genomic_DNA"/>
</dbReference>
<dbReference type="InterPro" id="IPR016098">
    <property type="entry name" value="CAP/MinC_C"/>
</dbReference>
<sequence length="1148" mass="126269">MSGGLHSLATIIKRLEAATSRIEDLAIAQSQQITPKDDSRSTTYAAPPAPPPPPPPPPPAAPAAPEVPQSVIAFDEIVIDGKLKPFLELTRSFAAQSVVEIVAILEKQFEGLRSFLLLSGSCQQPDKEGLEKLLVPVQANIEAITRCKDAGRKDRDWFQHITIVGDGGLGVAWIVNPKPGPYLAEIKDSVLYNGNRVIKEFKEKDQKHVEWVRSFIAILEAMRLYVEEHHKTGLTWNKRGITVAEYNSRTATGAGAPPPPPPPPPAVAPAAGSAGGAAAVFAELNQGEKVTERLRPVAKSEMTHKNPALRASSVVPSSTGSAAPKKPFALEGKNWAIEYQENEASLTVEDVQLNQAVNIFGCKHSTILIKGKVNAITLVNCVKTSVLVDSVVSSISVTNSPSFALQITGSAPMIQLDSTDSGQIYLSKGSLNAEITTAKCSAINISLPVEGEEEGVFEEQAVPEMLKTVVKDGKLVTTVVEHDGARVDALSGKVNTTCHTEGQMAISSPVEVIAPMDESFIGGFHPHLRPATPGPPPPPPKDAIYSQGYQFGQTTKSSITSSHLTTMSAVERSQALRIPRMEPHLQFMVGPLLRYDTVENGVWRGAVMIVTADSGSIYEPHPTLSFEWDPDLQPKRRPKTHRQNLPSFDLGPHPADPYPKHTLDGLPSNGNTAPGFNQNMRWAAYSCNGFSAGVNPDDFRGPGYNSGYDPVWMDLLSKHAEEPFHALVGGGDQIYCDGLTREPELQDWINSKPHERKQYQLTDEISSAIDRFYFNHYCAQWRSGAFARANSTIPMMNMADDHDIIDGFGSYPDDLQVAPIFRTIGARGYFFFLLFQCFINVDIDGVDDRPGRHLNRSVIIGPSNGPYVPFPSHSFLGYMGPETYILLLDCRAERKKDQVCSQGEYQKVFERLSKLPPSVKHLCVQVGIPIAYPRLVFLEKALESKFNPLVALGQSGSLGLSSFVNKFNADAELLDDLNDHWTSRSHKKERNWFIEQLQKFAKIHRIRISFLSGDVHCAAVGVFKSLKVGKKPEIPPPQDPKYMINVVTSAIVNTPPPNGVIKMVSSLASKNHKTMHHSETDETMVPIFTTETNGKPRNQKFIMGRRNWCQVNYENEEWVFEIRVEKEKGLGETVGYTVRTPPPLWTDS</sequence>
<comment type="caution">
    <text evidence="6">The sequence shown here is derived from an EMBL/GenBank/DDBJ whole genome shotgun (WGS) entry which is preliminary data.</text>
</comment>
<accession>A0A8H6XD83</accession>
<dbReference type="Pfam" id="PF21938">
    <property type="entry name" value="CAP_N"/>
    <property type="match status" value="1"/>
</dbReference>
<dbReference type="GO" id="GO:0016020">
    <property type="term" value="C:membrane"/>
    <property type="evidence" value="ECO:0007669"/>
    <property type="project" value="TreeGrafter"/>
</dbReference>
<dbReference type="CDD" id="cd07389">
    <property type="entry name" value="MPP_PhoD"/>
    <property type="match status" value="1"/>
</dbReference>
<evidence type="ECO:0000256" key="2">
    <source>
        <dbReference type="ARBA" id="ARBA00054756"/>
    </source>
</evidence>
<feature type="region of interest" description="Disordered" evidence="4">
    <location>
        <begin position="29"/>
        <end position="65"/>
    </location>
</feature>
<comment type="similarity">
    <text evidence="1">Belongs to the CAP family.</text>
</comment>
<dbReference type="SUPFAM" id="SSF69340">
    <property type="entry name" value="C-terminal domain of adenylylcyclase associated protein"/>
    <property type="match status" value="1"/>
</dbReference>
<dbReference type="AlphaFoldDB" id="A0A8H6XD83"/>
<evidence type="ECO:0000256" key="4">
    <source>
        <dbReference type="SAM" id="MobiDB-lite"/>
    </source>
</evidence>
<dbReference type="GO" id="GO:0003779">
    <property type="term" value="F:actin binding"/>
    <property type="evidence" value="ECO:0007669"/>
    <property type="project" value="InterPro"/>
</dbReference>
<dbReference type="PANTHER" id="PTHR46689">
    <property type="entry name" value="MEMBRANE PROTEIN, PUTATIVE-RELATED"/>
    <property type="match status" value="1"/>
</dbReference>
<dbReference type="InterPro" id="IPR017901">
    <property type="entry name" value="C-CAP_CF_C-like"/>
</dbReference>